<dbReference type="PANTHER" id="PTHR34471">
    <property type="entry name" value="ARGININE REPRESSOR"/>
    <property type="match status" value="1"/>
</dbReference>
<dbReference type="SUPFAM" id="SSF55252">
    <property type="entry name" value="C-terminal domain of arginine repressor"/>
    <property type="match status" value="1"/>
</dbReference>
<dbReference type="PANTHER" id="PTHR34471:SF1">
    <property type="entry name" value="ARGININE REPRESSOR"/>
    <property type="match status" value="1"/>
</dbReference>
<organism evidence="13 14">
    <name type="scientific">Actinoallomurus vinaceus</name>
    <dbReference type="NCBI Taxonomy" id="1080074"/>
    <lineage>
        <taxon>Bacteria</taxon>
        <taxon>Bacillati</taxon>
        <taxon>Actinomycetota</taxon>
        <taxon>Actinomycetes</taxon>
        <taxon>Streptosporangiales</taxon>
        <taxon>Thermomonosporaceae</taxon>
        <taxon>Actinoallomurus</taxon>
    </lineage>
</organism>
<comment type="similarity">
    <text evidence="2 8">Belongs to the ArgR family.</text>
</comment>
<evidence type="ECO:0000313" key="13">
    <source>
        <dbReference type="EMBL" id="GAA4635641.1"/>
    </source>
</evidence>
<keyword evidence="4 8" id="KW-0678">Repressor</keyword>
<dbReference type="InterPro" id="IPR020900">
    <property type="entry name" value="Arg_repress_DNA-bd"/>
</dbReference>
<evidence type="ECO:0000256" key="3">
    <source>
        <dbReference type="ARBA" id="ARBA00022490"/>
    </source>
</evidence>
<comment type="caution">
    <text evidence="13">The sequence shown here is derived from an EMBL/GenBank/DDBJ whole genome shotgun (WGS) entry which is preliminary data.</text>
</comment>
<accession>A0ABP8UMZ3</accession>
<comment type="pathway">
    <text evidence="8">Amino-acid biosynthesis; L-arginine biosynthesis [regulation].</text>
</comment>
<evidence type="ECO:0000259" key="11">
    <source>
        <dbReference type="Pfam" id="PF01316"/>
    </source>
</evidence>
<dbReference type="InterPro" id="IPR036390">
    <property type="entry name" value="WH_DNA-bd_sf"/>
</dbReference>
<evidence type="ECO:0000259" key="12">
    <source>
        <dbReference type="Pfam" id="PF02863"/>
    </source>
</evidence>
<feature type="region of interest" description="Disordered" evidence="10">
    <location>
        <begin position="167"/>
        <end position="222"/>
    </location>
</feature>
<evidence type="ECO:0000256" key="4">
    <source>
        <dbReference type="ARBA" id="ARBA00022491"/>
    </source>
</evidence>
<evidence type="ECO:0000256" key="5">
    <source>
        <dbReference type="ARBA" id="ARBA00023015"/>
    </source>
</evidence>
<reference evidence="14" key="1">
    <citation type="journal article" date="2019" name="Int. J. Syst. Evol. Microbiol.">
        <title>The Global Catalogue of Microorganisms (GCM) 10K type strain sequencing project: providing services to taxonomists for standard genome sequencing and annotation.</title>
        <authorList>
            <consortium name="The Broad Institute Genomics Platform"/>
            <consortium name="The Broad Institute Genome Sequencing Center for Infectious Disease"/>
            <person name="Wu L."/>
            <person name="Ma J."/>
        </authorList>
    </citation>
    <scope>NUCLEOTIDE SEQUENCE [LARGE SCALE GENOMIC DNA]</scope>
    <source>
        <strain evidence="14">JCM 17939</strain>
    </source>
</reference>
<sequence length="222" mass="22796">MTTPLTKTARQSRIIELLGRNAVHSQSELARLLADAGVDVTQATLSRDLVDIGAVKLRAADGSLIYAVPGEGGERIRRARTGAAETFGGRLARLAQELLVSAEASANLVIVRTPAGGAQFLASAIDHADWPTVLGTVAGDDTVLVIARDPAGGGELAAALLALTERRPDDRAPRGSRGGVGGAPTDASWAPAADPDGGTVQVPRGTAPIIPAAPEQAERRRP</sequence>
<evidence type="ECO:0000256" key="10">
    <source>
        <dbReference type="SAM" id="MobiDB-lite"/>
    </source>
</evidence>
<dbReference type="Pfam" id="PF02863">
    <property type="entry name" value="Arg_repressor_C"/>
    <property type="match status" value="1"/>
</dbReference>
<evidence type="ECO:0000256" key="2">
    <source>
        <dbReference type="ARBA" id="ARBA00008316"/>
    </source>
</evidence>
<dbReference type="NCBIfam" id="TIGR01529">
    <property type="entry name" value="argR_whole"/>
    <property type="match status" value="1"/>
</dbReference>
<evidence type="ECO:0000256" key="9">
    <source>
        <dbReference type="NCBIfam" id="TIGR01529"/>
    </source>
</evidence>
<keyword evidence="7 8" id="KW-0804">Transcription</keyword>
<gene>
    <name evidence="8" type="primary">argR</name>
    <name evidence="13" type="ORF">GCM10023196_081970</name>
</gene>
<dbReference type="Gene3D" id="3.30.1360.40">
    <property type="match status" value="1"/>
</dbReference>
<protein>
    <recommendedName>
        <fullName evidence="8 9">Arginine repressor</fullName>
    </recommendedName>
</protein>
<dbReference type="PRINTS" id="PR01467">
    <property type="entry name" value="ARGREPRESSOR"/>
</dbReference>
<dbReference type="NCBIfam" id="NF002880">
    <property type="entry name" value="PRK03341.1"/>
    <property type="match status" value="1"/>
</dbReference>
<evidence type="ECO:0000313" key="14">
    <source>
        <dbReference type="Proteomes" id="UP001501442"/>
    </source>
</evidence>
<dbReference type="EMBL" id="BAABHK010000015">
    <property type="protein sequence ID" value="GAA4635641.1"/>
    <property type="molecule type" value="Genomic_DNA"/>
</dbReference>
<dbReference type="Pfam" id="PF01316">
    <property type="entry name" value="Arg_repressor"/>
    <property type="match status" value="1"/>
</dbReference>
<keyword evidence="6 8" id="KW-0238">DNA-binding</keyword>
<evidence type="ECO:0000256" key="8">
    <source>
        <dbReference type="HAMAP-Rule" id="MF_00173"/>
    </source>
</evidence>
<evidence type="ECO:0000256" key="7">
    <source>
        <dbReference type="ARBA" id="ARBA00023163"/>
    </source>
</evidence>
<keyword evidence="8" id="KW-0055">Arginine biosynthesis</keyword>
<dbReference type="InterPro" id="IPR020899">
    <property type="entry name" value="Arg_repress_C"/>
</dbReference>
<feature type="domain" description="Arginine repressor C-terminal" evidence="12">
    <location>
        <begin position="96"/>
        <end position="160"/>
    </location>
</feature>
<name>A0ABP8UMZ3_9ACTN</name>
<keyword evidence="14" id="KW-1185">Reference proteome</keyword>
<evidence type="ECO:0000256" key="1">
    <source>
        <dbReference type="ARBA" id="ARBA00004496"/>
    </source>
</evidence>
<dbReference type="InterPro" id="IPR036388">
    <property type="entry name" value="WH-like_DNA-bd_sf"/>
</dbReference>
<comment type="function">
    <text evidence="8">Regulates arginine biosynthesis genes.</text>
</comment>
<keyword evidence="3 8" id="KW-0963">Cytoplasm</keyword>
<keyword evidence="5 8" id="KW-0805">Transcription regulation</keyword>
<dbReference type="InterPro" id="IPR036251">
    <property type="entry name" value="Arg_repress_C_sf"/>
</dbReference>
<evidence type="ECO:0000256" key="6">
    <source>
        <dbReference type="ARBA" id="ARBA00023125"/>
    </source>
</evidence>
<comment type="subcellular location">
    <subcellularLocation>
        <location evidence="1 8">Cytoplasm</location>
    </subcellularLocation>
</comment>
<dbReference type="HAMAP" id="MF_00173">
    <property type="entry name" value="Arg_repressor"/>
    <property type="match status" value="1"/>
</dbReference>
<dbReference type="InterPro" id="IPR001669">
    <property type="entry name" value="Arg_repress"/>
</dbReference>
<dbReference type="Proteomes" id="UP001501442">
    <property type="component" value="Unassembled WGS sequence"/>
</dbReference>
<feature type="domain" description="Arginine repressor DNA-binding" evidence="11">
    <location>
        <begin position="6"/>
        <end position="72"/>
    </location>
</feature>
<keyword evidence="8" id="KW-0028">Amino-acid biosynthesis</keyword>
<dbReference type="SUPFAM" id="SSF46785">
    <property type="entry name" value="Winged helix' DNA-binding domain"/>
    <property type="match status" value="1"/>
</dbReference>
<proteinExistence type="inferred from homology"/>
<dbReference type="Gene3D" id="1.10.10.10">
    <property type="entry name" value="Winged helix-like DNA-binding domain superfamily/Winged helix DNA-binding domain"/>
    <property type="match status" value="1"/>
</dbReference>